<organism evidence="2 3">
    <name type="scientific">Oryza sativa subsp. japonica</name>
    <name type="common">Rice</name>
    <dbReference type="NCBI Taxonomy" id="39947"/>
    <lineage>
        <taxon>Eukaryota</taxon>
        <taxon>Viridiplantae</taxon>
        <taxon>Streptophyta</taxon>
        <taxon>Embryophyta</taxon>
        <taxon>Tracheophyta</taxon>
        <taxon>Spermatophyta</taxon>
        <taxon>Magnoliopsida</taxon>
        <taxon>Liliopsida</taxon>
        <taxon>Poales</taxon>
        <taxon>Poaceae</taxon>
        <taxon>BOP clade</taxon>
        <taxon>Oryzoideae</taxon>
        <taxon>Oryzeae</taxon>
        <taxon>Oryzinae</taxon>
        <taxon>Oryza</taxon>
        <taxon>Oryza sativa</taxon>
    </lineage>
</organism>
<keyword evidence="1" id="KW-0812">Transmembrane</keyword>
<keyword evidence="1" id="KW-1133">Transmembrane helix</keyword>
<sequence>MLMWIFVFSPAIGSTSFVGVAILELIRALVSSVINNLSTSLVITLQTWFLCACHQFKCRHTDSVQIWSCKINTDLDVLTSLNRLIPPFHHDNLFLMSKLLPPIQIHRR</sequence>
<dbReference type="AlphaFoldDB" id="A0A0P0WP50"/>
<gene>
    <name evidence="2" type="ORF">OJ1579_G03.10</name>
</gene>
<feature type="transmembrane region" description="Helical" evidence="1">
    <location>
        <begin position="6"/>
        <end position="26"/>
    </location>
</feature>
<protein>
    <submittedName>
        <fullName evidence="2">Uncharacterized protein</fullName>
    </submittedName>
</protein>
<keyword evidence="1" id="KW-0472">Membrane</keyword>
<reference evidence="3" key="2">
    <citation type="journal article" date="2008" name="Nucleic Acids Res.">
        <title>The rice annotation project database (RAP-DB): 2008 update.</title>
        <authorList>
            <consortium name="The rice annotation project (RAP)"/>
        </authorList>
    </citation>
    <scope>GENOME REANNOTATION</scope>
    <source>
        <strain evidence="3">cv. Nipponbare</strain>
    </source>
</reference>
<dbReference type="OMA" id="WSCKINT"/>
<proteinExistence type="predicted"/>
<accession>A0A0P0WP50</accession>
<dbReference type="Gramene" id="Os05t0495300-01">
    <property type="protein sequence ID" value="Os05t0495300-01"/>
    <property type="gene ID" value="Os05g0495300"/>
</dbReference>
<dbReference type="EMBL" id="AC112160">
    <property type="protein sequence ID" value="AAU44047.1"/>
    <property type="molecule type" value="Genomic_DNA"/>
</dbReference>
<name>A0A0P0WP50_ORYSJ</name>
<evidence type="ECO:0000313" key="3">
    <source>
        <dbReference type="Proteomes" id="UP000000763"/>
    </source>
</evidence>
<evidence type="ECO:0000313" key="2">
    <source>
        <dbReference type="EMBL" id="AAU44047.1"/>
    </source>
</evidence>
<evidence type="ECO:0000256" key="1">
    <source>
        <dbReference type="SAM" id="Phobius"/>
    </source>
</evidence>
<reference evidence="3" key="1">
    <citation type="journal article" date="2005" name="Nature">
        <title>The map-based sequence of the rice genome.</title>
        <authorList>
            <consortium name="International rice genome sequencing project (IRGSP)"/>
            <person name="Matsumoto T."/>
            <person name="Wu J."/>
            <person name="Kanamori H."/>
            <person name="Katayose Y."/>
            <person name="Fujisawa M."/>
            <person name="Namiki N."/>
            <person name="Mizuno H."/>
            <person name="Yamamoto K."/>
            <person name="Antonio B.A."/>
            <person name="Baba T."/>
            <person name="Sakata K."/>
            <person name="Nagamura Y."/>
            <person name="Aoki H."/>
            <person name="Arikawa K."/>
            <person name="Arita K."/>
            <person name="Bito T."/>
            <person name="Chiden Y."/>
            <person name="Fujitsuka N."/>
            <person name="Fukunaka R."/>
            <person name="Hamada M."/>
            <person name="Harada C."/>
            <person name="Hayashi A."/>
            <person name="Hijishita S."/>
            <person name="Honda M."/>
            <person name="Hosokawa S."/>
            <person name="Ichikawa Y."/>
            <person name="Idonuma A."/>
            <person name="Iijima M."/>
            <person name="Ikeda M."/>
            <person name="Ikeno M."/>
            <person name="Ito K."/>
            <person name="Ito S."/>
            <person name="Ito T."/>
            <person name="Ito Y."/>
            <person name="Ito Y."/>
            <person name="Iwabuchi A."/>
            <person name="Kamiya K."/>
            <person name="Karasawa W."/>
            <person name="Kurita K."/>
            <person name="Katagiri S."/>
            <person name="Kikuta A."/>
            <person name="Kobayashi H."/>
            <person name="Kobayashi N."/>
            <person name="Machita K."/>
            <person name="Maehara T."/>
            <person name="Masukawa M."/>
            <person name="Mizubayashi T."/>
            <person name="Mukai Y."/>
            <person name="Nagasaki H."/>
            <person name="Nagata Y."/>
            <person name="Naito S."/>
            <person name="Nakashima M."/>
            <person name="Nakama Y."/>
            <person name="Nakamichi Y."/>
            <person name="Nakamura M."/>
            <person name="Meguro A."/>
            <person name="Negishi M."/>
            <person name="Ohta I."/>
            <person name="Ohta T."/>
            <person name="Okamoto M."/>
            <person name="Ono N."/>
            <person name="Saji S."/>
            <person name="Sakaguchi M."/>
            <person name="Sakai K."/>
            <person name="Shibata M."/>
            <person name="Shimokawa T."/>
            <person name="Song J."/>
            <person name="Takazaki Y."/>
            <person name="Terasawa K."/>
            <person name="Tsugane M."/>
            <person name="Tsuji K."/>
            <person name="Ueda S."/>
            <person name="Waki K."/>
            <person name="Yamagata H."/>
            <person name="Yamamoto M."/>
            <person name="Yamamoto S."/>
            <person name="Yamane H."/>
            <person name="Yoshiki S."/>
            <person name="Yoshihara R."/>
            <person name="Yukawa K."/>
            <person name="Zhong H."/>
            <person name="Yano M."/>
            <person name="Yuan Q."/>
            <person name="Ouyang S."/>
            <person name="Liu J."/>
            <person name="Jones K.M."/>
            <person name="Gansberger K."/>
            <person name="Moffat K."/>
            <person name="Hill J."/>
            <person name="Bera J."/>
            <person name="Fadrosh D."/>
            <person name="Jin S."/>
            <person name="Johri S."/>
            <person name="Kim M."/>
            <person name="Overton L."/>
            <person name="Reardon M."/>
            <person name="Tsitrin T."/>
            <person name="Vuong H."/>
            <person name="Weaver B."/>
            <person name="Ciecko A."/>
            <person name="Tallon L."/>
            <person name="Jackson J."/>
            <person name="Pai G."/>
            <person name="Aken S.V."/>
            <person name="Utterback T."/>
            <person name="Reidmuller S."/>
            <person name="Feldblyum T."/>
            <person name="Hsiao J."/>
            <person name="Zismann V."/>
            <person name="Iobst S."/>
            <person name="de Vazeille A.R."/>
            <person name="Buell C.R."/>
            <person name="Ying K."/>
            <person name="Li Y."/>
            <person name="Lu T."/>
            <person name="Huang Y."/>
            <person name="Zhao Q."/>
            <person name="Feng Q."/>
            <person name="Zhang L."/>
            <person name="Zhu J."/>
            <person name="Weng Q."/>
            <person name="Mu J."/>
            <person name="Lu Y."/>
            <person name="Fan D."/>
            <person name="Liu Y."/>
            <person name="Guan J."/>
            <person name="Zhang Y."/>
            <person name="Yu S."/>
            <person name="Liu X."/>
            <person name="Zhang Y."/>
            <person name="Hong G."/>
            <person name="Han B."/>
            <person name="Choisne N."/>
            <person name="Demange N."/>
            <person name="Orjeda G."/>
            <person name="Samain S."/>
            <person name="Cattolico L."/>
            <person name="Pelletier E."/>
            <person name="Couloux A."/>
            <person name="Segurens B."/>
            <person name="Wincker P."/>
            <person name="D'Hont A."/>
            <person name="Scarpelli C."/>
            <person name="Weissenbach J."/>
            <person name="Salanoubat M."/>
            <person name="Quetier F."/>
            <person name="Yu Y."/>
            <person name="Kim H.R."/>
            <person name="Rambo T."/>
            <person name="Currie J."/>
            <person name="Collura K."/>
            <person name="Luo M."/>
            <person name="Yang T."/>
            <person name="Ammiraju J.S.S."/>
            <person name="Engler F."/>
            <person name="Soderlund C."/>
            <person name="Wing R.A."/>
            <person name="Palmer L.E."/>
            <person name="de la Bastide M."/>
            <person name="Spiegel L."/>
            <person name="Nascimento L."/>
            <person name="Zutavern T."/>
            <person name="O'Shaughnessy A."/>
            <person name="Dike S."/>
            <person name="Dedhia N."/>
            <person name="Preston R."/>
            <person name="Balija V."/>
            <person name="McCombie W.R."/>
            <person name="Chow T."/>
            <person name="Chen H."/>
            <person name="Chung M."/>
            <person name="Chen C."/>
            <person name="Shaw J."/>
            <person name="Wu H."/>
            <person name="Hsiao K."/>
            <person name="Chao Y."/>
            <person name="Chu M."/>
            <person name="Cheng C."/>
            <person name="Hour A."/>
            <person name="Lee P."/>
            <person name="Lin S."/>
            <person name="Lin Y."/>
            <person name="Liou J."/>
            <person name="Liu S."/>
            <person name="Hsing Y."/>
            <person name="Raghuvanshi S."/>
            <person name="Mohanty A."/>
            <person name="Bharti A.K."/>
            <person name="Gaur A."/>
            <person name="Gupta V."/>
            <person name="Kumar D."/>
            <person name="Ravi V."/>
            <person name="Vij S."/>
            <person name="Kapur A."/>
            <person name="Khurana P."/>
            <person name="Khurana P."/>
            <person name="Khurana J.P."/>
            <person name="Tyagi A.K."/>
            <person name="Gaikwad K."/>
            <person name="Singh A."/>
            <person name="Dalal V."/>
            <person name="Srivastava S."/>
            <person name="Dixit A."/>
            <person name="Pal A.K."/>
            <person name="Ghazi I.A."/>
            <person name="Yadav M."/>
            <person name="Pandit A."/>
            <person name="Bhargava A."/>
            <person name="Sureshbabu K."/>
            <person name="Batra K."/>
            <person name="Sharma T.R."/>
            <person name="Mohapatra T."/>
            <person name="Singh N.K."/>
            <person name="Messing J."/>
            <person name="Nelson A.B."/>
            <person name="Fuks G."/>
            <person name="Kavchok S."/>
            <person name="Keizer G."/>
            <person name="Linton E."/>
            <person name="Llaca V."/>
            <person name="Song R."/>
            <person name="Tanyolac B."/>
            <person name="Young S."/>
            <person name="Ho-Il K."/>
            <person name="Hahn J.H."/>
            <person name="Sangsakoo G."/>
            <person name="Vanavichit A."/>
            <person name="de Mattos Luiz.A.T."/>
            <person name="Zimmer P.D."/>
            <person name="Malone G."/>
            <person name="Dellagostin O."/>
            <person name="de Oliveira A.C."/>
            <person name="Bevan M."/>
            <person name="Bancroft I."/>
            <person name="Minx P."/>
            <person name="Cordum H."/>
            <person name="Wilson R."/>
            <person name="Cheng Z."/>
            <person name="Jin W."/>
            <person name="Jiang J."/>
            <person name="Leong S.A."/>
            <person name="Iwama H."/>
            <person name="Gojobori T."/>
            <person name="Itoh T."/>
            <person name="Niimura Y."/>
            <person name="Fujii Y."/>
            <person name="Habara T."/>
            <person name="Sakai H."/>
            <person name="Sato Y."/>
            <person name="Wilson G."/>
            <person name="Kumar K."/>
            <person name="McCouch S."/>
            <person name="Juretic N."/>
            <person name="Hoen D."/>
            <person name="Wright S."/>
            <person name="Bruskiewich R."/>
            <person name="Bureau T."/>
            <person name="Miyao A."/>
            <person name="Hirochika H."/>
            <person name="Nishikawa T."/>
            <person name="Kadowaki K."/>
            <person name="Sugiura M."/>
            <person name="Burr B."/>
            <person name="Sasaki T."/>
        </authorList>
    </citation>
    <scope>NUCLEOTIDE SEQUENCE [LARGE SCALE GENOMIC DNA]</scope>
    <source>
        <strain evidence="3">cv. Nipponbare</strain>
    </source>
</reference>
<dbReference type="Proteomes" id="UP000000763">
    <property type="component" value="Chromosome 5"/>
</dbReference>